<proteinExistence type="predicted"/>
<name>C9LM98_9FIRM</name>
<accession>C9LM98</accession>
<evidence type="ECO:0000313" key="1">
    <source>
        <dbReference type="EMBL" id="EEW96684.1"/>
    </source>
</evidence>
<keyword evidence="2" id="KW-1185">Reference proteome</keyword>
<protein>
    <submittedName>
        <fullName evidence="1">Uncharacterized protein</fullName>
    </submittedName>
</protein>
<comment type="caution">
    <text evidence="1">The sequence shown here is derived from an EMBL/GenBank/DDBJ whole genome shotgun (WGS) entry which is preliminary data.</text>
</comment>
<dbReference type="EMBL" id="ACIM02000001">
    <property type="protein sequence ID" value="EEW96684.1"/>
    <property type="molecule type" value="Genomic_DNA"/>
</dbReference>
<dbReference type="AlphaFoldDB" id="C9LM98"/>
<evidence type="ECO:0000313" key="2">
    <source>
        <dbReference type="Proteomes" id="UP000004736"/>
    </source>
</evidence>
<organism evidence="1 2">
    <name type="scientific">Dialister invisus DSM 15470</name>
    <dbReference type="NCBI Taxonomy" id="592028"/>
    <lineage>
        <taxon>Bacteria</taxon>
        <taxon>Bacillati</taxon>
        <taxon>Bacillota</taxon>
        <taxon>Negativicutes</taxon>
        <taxon>Veillonellales</taxon>
        <taxon>Veillonellaceae</taxon>
        <taxon>Dialister</taxon>
    </lineage>
</organism>
<gene>
    <name evidence="1" type="ORF">GCWU000321_00645</name>
</gene>
<sequence>MNRKRSVYTDLFLCYFMARKINMEILPCNFLWIGVSCCSVNKVSPA</sequence>
<dbReference type="HOGENOM" id="CLU_3182955_0_0_9"/>
<reference evidence="1" key="1">
    <citation type="submission" date="2009-09" db="EMBL/GenBank/DDBJ databases">
        <authorList>
            <person name="Weinstock G."/>
            <person name="Sodergren E."/>
            <person name="Clifton S."/>
            <person name="Fulton L."/>
            <person name="Fulton B."/>
            <person name="Courtney L."/>
            <person name="Fronick C."/>
            <person name="Harrison M."/>
            <person name="Strong C."/>
            <person name="Farmer C."/>
            <person name="Delahaunty K."/>
            <person name="Markovic C."/>
            <person name="Hall O."/>
            <person name="Minx P."/>
            <person name="Tomlinson C."/>
            <person name="Mitreva M."/>
            <person name="Nelson J."/>
            <person name="Hou S."/>
            <person name="Wollam A."/>
            <person name="Pepin K.H."/>
            <person name="Johnson M."/>
            <person name="Bhonagiri V."/>
            <person name="Nash W.E."/>
            <person name="Warren W."/>
            <person name="Chinwalla A."/>
            <person name="Mardis E.R."/>
            <person name="Wilson R.K."/>
        </authorList>
    </citation>
    <scope>NUCLEOTIDE SEQUENCE [LARGE SCALE GENOMIC DNA]</scope>
    <source>
        <strain evidence="1">DSM 15470</strain>
    </source>
</reference>
<dbReference type="STRING" id="592028.GCWU000321_00645"/>
<dbReference type="Proteomes" id="UP000004736">
    <property type="component" value="Unassembled WGS sequence"/>
</dbReference>